<accession>A0ABQ1LY05</accession>
<dbReference type="Proteomes" id="UP000635885">
    <property type="component" value="Unassembled WGS sequence"/>
</dbReference>
<proteinExistence type="predicted"/>
<evidence type="ECO:0000313" key="4">
    <source>
        <dbReference type="Proteomes" id="UP000635885"/>
    </source>
</evidence>
<comment type="caution">
    <text evidence="3">The sequence shown here is derived from an EMBL/GenBank/DDBJ whole genome shotgun (WGS) entry which is preliminary data.</text>
</comment>
<dbReference type="Pfam" id="PF00534">
    <property type="entry name" value="Glycos_transf_1"/>
    <property type="match status" value="1"/>
</dbReference>
<protein>
    <recommendedName>
        <fullName evidence="5">Glycosyltransferase</fullName>
    </recommendedName>
</protein>
<dbReference type="Gene3D" id="3.40.50.2000">
    <property type="entry name" value="Glycogen Phosphorylase B"/>
    <property type="match status" value="2"/>
</dbReference>
<name>A0ABQ1LY05_9BACT</name>
<dbReference type="Pfam" id="PF13439">
    <property type="entry name" value="Glyco_transf_4"/>
    <property type="match status" value="1"/>
</dbReference>
<dbReference type="EMBL" id="BMFD01000002">
    <property type="protein sequence ID" value="GGC31567.1"/>
    <property type="molecule type" value="Genomic_DNA"/>
</dbReference>
<dbReference type="InterPro" id="IPR028098">
    <property type="entry name" value="Glyco_trans_4-like_N"/>
</dbReference>
<feature type="domain" description="Glycosyl transferase family 1" evidence="1">
    <location>
        <begin position="179"/>
        <end position="336"/>
    </location>
</feature>
<dbReference type="SUPFAM" id="SSF53756">
    <property type="entry name" value="UDP-Glycosyltransferase/glycogen phosphorylase"/>
    <property type="match status" value="1"/>
</dbReference>
<dbReference type="CDD" id="cd03811">
    <property type="entry name" value="GT4_GT28_WabH-like"/>
    <property type="match status" value="1"/>
</dbReference>
<evidence type="ECO:0000313" key="3">
    <source>
        <dbReference type="EMBL" id="GGC31567.1"/>
    </source>
</evidence>
<dbReference type="PANTHER" id="PTHR12526">
    <property type="entry name" value="GLYCOSYLTRANSFERASE"/>
    <property type="match status" value="1"/>
</dbReference>
<gene>
    <name evidence="3" type="ORF">GCM10010993_08180</name>
</gene>
<reference evidence="4" key="1">
    <citation type="journal article" date="2019" name="Int. J. Syst. Evol. Microbiol.">
        <title>The Global Catalogue of Microorganisms (GCM) 10K type strain sequencing project: providing services to taxonomists for standard genome sequencing and annotation.</title>
        <authorList>
            <consortium name="The Broad Institute Genomics Platform"/>
            <consortium name="The Broad Institute Genome Sequencing Center for Infectious Disease"/>
            <person name="Wu L."/>
            <person name="Ma J."/>
        </authorList>
    </citation>
    <scope>NUCLEOTIDE SEQUENCE [LARGE SCALE GENOMIC DNA]</scope>
    <source>
        <strain evidence="4">CGMCC 1.12479</strain>
    </source>
</reference>
<keyword evidence="4" id="KW-1185">Reference proteome</keyword>
<sequence length="359" mass="39763">MKIVRIVSELDFGGVEQVLANSIPQIANQVGVEVSVIVLGKGGRVSQNLINQGVSVHILNQNSKIPNIGLLRKLYKLIKNLKPDVIHCQGGEANFHGILAASWANVPNIIGEEIGIPNHHSYWKLIFKLVYTKATTIIAISKAVKAKIIDLGEVKEEKVKVIYNPIIEHQSTIDRRPSTKNFTFVSTCRLVPIKNLDCLIQVFAELVEENEQREIRLEIVGDGSERVHLQSLINQLNLNQHVTLHGFQKDVYSFLAAADVFVIPSLSEGSSVSLAEAMSIGLPSIITKVGGAPEILGDSNSGFLIDPLNPLDLKTAMQTMLNISSKERKSMSKRAKLEAKRFSVDHYIKSLLNVYEFRF</sequence>
<dbReference type="RefSeq" id="WP_188439987.1">
    <property type="nucleotide sequence ID" value="NZ_BMFD01000002.1"/>
</dbReference>
<dbReference type="InterPro" id="IPR001296">
    <property type="entry name" value="Glyco_trans_1"/>
</dbReference>
<evidence type="ECO:0000259" key="1">
    <source>
        <dbReference type="Pfam" id="PF00534"/>
    </source>
</evidence>
<evidence type="ECO:0000259" key="2">
    <source>
        <dbReference type="Pfam" id="PF13439"/>
    </source>
</evidence>
<organism evidence="3 4">
    <name type="scientific">Belliella aquatica</name>
    <dbReference type="NCBI Taxonomy" id="1323734"/>
    <lineage>
        <taxon>Bacteria</taxon>
        <taxon>Pseudomonadati</taxon>
        <taxon>Bacteroidota</taxon>
        <taxon>Cytophagia</taxon>
        <taxon>Cytophagales</taxon>
        <taxon>Cyclobacteriaceae</taxon>
        <taxon>Belliella</taxon>
    </lineage>
</organism>
<evidence type="ECO:0008006" key="5">
    <source>
        <dbReference type="Google" id="ProtNLM"/>
    </source>
</evidence>
<feature type="domain" description="Glycosyltransferase subfamily 4-like N-terminal" evidence="2">
    <location>
        <begin position="12"/>
        <end position="166"/>
    </location>
</feature>